<accession>A0A4C1WFX2</accession>
<proteinExistence type="predicted"/>
<gene>
    <name evidence="1" type="ORF">EVAR_40810_1</name>
</gene>
<sequence length="38" mass="4469">MSVIFIIDQPSLSNPNASKWSVLERQYYLQEGRIRCPE</sequence>
<protein>
    <submittedName>
        <fullName evidence="1">Uncharacterized protein</fullName>
    </submittedName>
</protein>
<feature type="non-terminal residue" evidence="1">
    <location>
        <position position="38"/>
    </location>
</feature>
<evidence type="ECO:0000313" key="1">
    <source>
        <dbReference type="EMBL" id="GBP50268.1"/>
    </source>
</evidence>
<evidence type="ECO:0000313" key="2">
    <source>
        <dbReference type="Proteomes" id="UP000299102"/>
    </source>
</evidence>
<reference evidence="1 2" key="1">
    <citation type="journal article" date="2019" name="Commun. Biol.">
        <title>The bagworm genome reveals a unique fibroin gene that provides high tensile strength.</title>
        <authorList>
            <person name="Kono N."/>
            <person name="Nakamura H."/>
            <person name="Ohtoshi R."/>
            <person name="Tomita M."/>
            <person name="Numata K."/>
            <person name="Arakawa K."/>
        </authorList>
    </citation>
    <scope>NUCLEOTIDE SEQUENCE [LARGE SCALE GENOMIC DNA]</scope>
</reference>
<organism evidence="1 2">
    <name type="scientific">Eumeta variegata</name>
    <name type="common">Bagworm moth</name>
    <name type="synonym">Eumeta japonica</name>
    <dbReference type="NCBI Taxonomy" id="151549"/>
    <lineage>
        <taxon>Eukaryota</taxon>
        <taxon>Metazoa</taxon>
        <taxon>Ecdysozoa</taxon>
        <taxon>Arthropoda</taxon>
        <taxon>Hexapoda</taxon>
        <taxon>Insecta</taxon>
        <taxon>Pterygota</taxon>
        <taxon>Neoptera</taxon>
        <taxon>Endopterygota</taxon>
        <taxon>Lepidoptera</taxon>
        <taxon>Glossata</taxon>
        <taxon>Ditrysia</taxon>
        <taxon>Tineoidea</taxon>
        <taxon>Psychidae</taxon>
        <taxon>Oiketicinae</taxon>
        <taxon>Eumeta</taxon>
    </lineage>
</organism>
<dbReference type="Proteomes" id="UP000299102">
    <property type="component" value="Unassembled WGS sequence"/>
</dbReference>
<dbReference type="AlphaFoldDB" id="A0A4C1WFX2"/>
<dbReference type="EMBL" id="BGZK01000562">
    <property type="protein sequence ID" value="GBP50268.1"/>
    <property type="molecule type" value="Genomic_DNA"/>
</dbReference>
<comment type="caution">
    <text evidence="1">The sequence shown here is derived from an EMBL/GenBank/DDBJ whole genome shotgun (WGS) entry which is preliminary data.</text>
</comment>
<name>A0A4C1WFX2_EUMVA</name>
<keyword evidence="2" id="KW-1185">Reference proteome</keyword>